<comment type="caution">
    <text evidence="1">The sequence shown here is derived from an EMBL/GenBank/DDBJ whole genome shotgun (WGS) entry which is preliminary data.</text>
</comment>
<evidence type="ECO:0008006" key="3">
    <source>
        <dbReference type="Google" id="ProtNLM"/>
    </source>
</evidence>
<reference evidence="1 2" key="1">
    <citation type="submission" date="2020-04" db="EMBL/GenBank/DDBJ databases">
        <title>Metagenomic profiling of ammonia- and methane-oxidizing microorganisms in a Dutch drinking water treatment plant.</title>
        <authorList>
            <person name="Poghosyan L."/>
            <person name="Leucker S."/>
        </authorList>
    </citation>
    <scope>NUCLEOTIDE SEQUENCE [LARGE SCALE GENOMIC DNA]</scope>
    <source>
        <strain evidence="1">S-RSF-IL-03</strain>
    </source>
</reference>
<sequence>MVRNPRGRPDRLLLMAMLALVTSSCSIQRMATRGVADALTRGPDVYSTDDDPELVREAIPFGLKTLESLLASLPDHEGLLLASCSGFTQYAVGFVAMDALAVPAEEFARAQALRERALGLCLRGRDYGLHGLERRHRGIGAQLQSAPVAAAAQIGREELPMLYWTAAAWGSAISLGKDRPELLADVATIRALMERGLALDERYEDGAFHEAMIVLDALPEAMGGSRERAQRHYDRALELTQGRRASLFVTWAENVTVPAQDPAEFSRQLERALAIDPAAFPKLRLMTLLMQRKARALEARRSELFLELDEATEPSSNAPRHLDLQERP</sequence>
<dbReference type="PROSITE" id="PS51257">
    <property type="entry name" value="PROKAR_LIPOPROTEIN"/>
    <property type="match status" value="1"/>
</dbReference>
<evidence type="ECO:0000313" key="2">
    <source>
        <dbReference type="Proteomes" id="UP000580839"/>
    </source>
</evidence>
<dbReference type="InterPro" id="IPR031823">
    <property type="entry name" value="TatT"/>
</dbReference>
<accession>A0A849SL85</accession>
<gene>
    <name evidence="1" type="ORF">HOP12_04145</name>
</gene>
<organism evidence="1 2">
    <name type="scientific">Eiseniibacteriota bacterium</name>
    <dbReference type="NCBI Taxonomy" id="2212470"/>
    <lineage>
        <taxon>Bacteria</taxon>
        <taxon>Candidatus Eiseniibacteriota</taxon>
    </lineage>
</organism>
<dbReference type="Pfam" id="PF16811">
    <property type="entry name" value="TAtT"/>
    <property type="match status" value="1"/>
</dbReference>
<evidence type="ECO:0000313" key="1">
    <source>
        <dbReference type="EMBL" id="NOT33344.1"/>
    </source>
</evidence>
<dbReference type="EMBL" id="JABFRW010000043">
    <property type="protein sequence ID" value="NOT33344.1"/>
    <property type="molecule type" value="Genomic_DNA"/>
</dbReference>
<proteinExistence type="predicted"/>
<dbReference type="Proteomes" id="UP000580839">
    <property type="component" value="Unassembled WGS sequence"/>
</dbReference>
<name>A0A849SL85_UNCEI</name>
<protein>
    <recommendedName>
        <fullName evidence="3">Tetratricopeptide repeat protein</fullName>
    </recommendedName>
</protein>
<dbReference type="Gene3D" id="1.25.40.920">
    <property type="entry name" value="TRAP transporter T-component"/>
    <property type="match status" value="1"/>
</dbReference>
<dbReference type="AlphaFoldDB" id="A0A849SL85"/>
<dbReference type="InterPro" id="IPR038537">
    <property type="entry name" value="TatT_sf"/>
</dbReference>